<feature type="signal peptide" evidence="1">
    <location>
        <begin position="1"/>
        <end position="18"/>
    </location>
</feature>
<keyword evidence="1" id="KW-0732">Signal</keyword>
<dbReference type="RefSeq" id="WP_389362014.1">
    <property type="nucleotide sequence ID" value="NZ_JBIACK010000008.1"/>
</dbReference>
<dbReference type="Gene3D" id="2.40.50.140">
    <property type="entry name" value="Nucleic acid-binding proteins"/>
    <property type="match status" value="1"/>
</dbReference>
<proteinExistence type="predicted"/>
<dbReference type="Proteomes" id="UP001601059">
    <property type="component" value="Unassembled WGS sequence"/>
</dbReference>
<feature type="chain" id="PRO_5046166303" evidence="1">
    <location>
        <begin position="19"/>
        <end position="357"/>
    </location>
</feature>
<reference evidence="2 3" key="1">
    <citation type="submission" date="2024-08" db="EMBL/GenBank/DDBJ databases">
        <title>Two novel Cytobacillus novel species.</title>
        <authorList>
            <person name="Liu G."/>
        </authorList>
    </citation>
    <scope>NUCLEOTIDE SEQUENCE [LARGE SCALE GENOMIC DNA]</scope>
    <source>
        <strain evidence="2 3">FJAT-54145</strain>
    </source>
</reference>
<dbReference type="Pfam" id="PF14275">
    <property type="entry name" value="DUF4362"/>
    <property type="match status" value="1"/>
</dbReference>
<dbReference type="EMBL" id="JBIACK010000008">
    <property type="protein sequence ID" value="MFE8702046.1"/>
    <property type="molecule type" value="Genomic_DNA"/>
</dbReference>
<dbReference type="PROSITE" id="PS51257">
    <property type="entry name" value="PROKAR_LIPOPROTEIN"/>
    <property type="match status" value="1"/>
</dbReference>
<protein>
    <submittedName>
        <fullName evidence="2">DUF4362 domain-containing protein</fullName>
    </submittedName>
</protein>
<dbReference type="Pfam" id="PF11518">
    <property type="entry name" value="DUF3221"/>
    <property type="match status" value="1"/>
</dbReference>
<dbReference type="InterPro" id="IPR025372">
    <property type="entry name" value="DUF4362"/>
</dbReference>
<keyword evidence="3" id="KW-1185">Reference proteome</keyword>
<dbReference type="InterPro" id="IPR021598">
    <property type="entry name" value="DUF3221"/>
</dbReference>
<dbReference type="InterPro" id="IPR012340">
    <property type="entry name" value="NA-bd_OB-fold"/>
</dbReference>
<comment type="caution">
    <text evidence="2">The sequence shown here is derived from an EMBL/GenBank/DDBJ whole genome shotgun (WGS) entry which is preliminary data.</text>
</comment>
<gene>
    <name evidence="2" type="ORF">ACFYKX_15725</name>
</gene>
<organism evidence="2 3">
    <name type="scientific">Cytobacillus spartinae</name>
    <dbReference type="NCBI Taxonomy" id="3299023"/>
    <lineage>
        <taxon>Bacteria</taxon>
        <taxon>Bacillati</taxon>
        <taxon>Bacillota</taxon>
        <taxon>Bacilli</taxon>
        <taxon>Bacillales</taxon>
        <taxon>Bacillaceae</taxon>
        <taxon>Cytobacillus</taxon>
    </lineage>
</organism>
<evidence type="ECO:0000313" key="2">
    <source>
        <dbReference type="EMBL" id="MFE8702046.1"/>
    </source>
</evidence>
<evidence type="ECO:0000313" key="3">
    <source>
        <dbReference type="Proteomes" id="UP001601059"/>
    </source>
</evidence>
<name>A0ABW6KCZ3_9BACI</name>
<sequence>MRKHLIFILASLMCLLLAACQGETKVGNTHVTGDVVNIHGSVEGLENMEGFLDSTENKEKSHIKITHYTTEGDPIYTDLSYEEDVYTVKHDYTKDSYGSGGIQTFTCQNFIKEETPVSLSYIVTDCDKSNFKMDRILYVEYDLSRQDLFEVQLKYGIDLENDINTIEKEMTKILNVKETLHVSDFDLPHKVKQKIFKRLVLANYLDEEAPLKTDCDAEDYMKYHLLVKINGGSKEFKWSACETSDKGNKLTDMAEYMIKASELEPGSVQDVYIQGYIVDVSEEEILIAENLNKFDYELLKDYSHQEWMETYQLNLISVRHNDKRKLAKGTKVLVKTNGNMMESMPMKATAERIEIME</sequence>
<accession>A0ABW6KCZ3</accession>
<evidence type="ECO:0000256" key="1">
    <source>
        <dbReference type="SAM" id="SignalP"/>
    </source>
</evidence>